<dbReference type="Pfam" id="PF01416">
    <property type="entry name" value="PseudoU_synth_1"/>
    <property type="match status" value="2"/>
</dbReference>
<dbReference type="EMBL" id="LGFO01000004">
    <property type="protein sequence ID" value="KUK37211.1"/>
    <property type="molecule type" value="Genomic_DNA"/>
</dbReference>
<comment type="subunit">
    <text evidence="4">Homodimer.</text>
</comment>
<dbReference type="EC" id="5.4.99.12" evidence="4"/>
<dbReference type="FunFam" id="3.30.70.580:FF:000001">
    <property type="entry name" value="tRNA pseudouridine synthase A"/>
    <property type="match status" value="1"/>
</dbReference>
<evidence type="ECO:0000256" key="1">
    <source>
        <dbReference type="ARBA" id="ARBA00009375"/>
    </source>
</evidence>
<comment type="similarity">
    <text evidence="1 4 7">Belongs to the tRNA pseudouridine synthase TruA family.</text>
</comment>
<evidence type="ECO:0000313" key="10">
    <source>
        <dbReference type="Proteomes" id="UP000053326"/>
    </source>
</evidence>
<sequence>MRRVRLCLEYDGTNFAGFQKQTGTGQRTVQGVLEEALARLTGEGIKVVGAGRTDKGVHALGQVVHFDTCSTIPVERFPAALNGILPPDLVVLSATQADPSFHARYGAVGKRYSYLILNSRRPTALWRSCCYQYPYSLDLAAMRQAVRFFHGEHDFRGFSATGSSAQSTVRRIFSFDIAEQGDWICFSVTADGFLYKMVRLMVGTLLEVGRGKMRPQQVKEILDRGERGKGGPALPPQGLYLVRVYYPGEENGMFLDRVWPIP</sequence>
<evidence type="ECO:0000313" key="9">
    <source>
        <dbReference type="EMBL" id="KUK37211.1"/>
    </source>
</evidence>
<organism evidence="9 10">
    <name type="scientific">Thermacetogenium phaeum</name>
    <dbReference type="NCBI Taxonomy" id="85874"/>
    <lineage>
        <taxon>Bacteria</taxon>
        <taxon>Bacillati</taxon>
        <taxon>Bacillota</taxon>
        <taxon>Clostridia</taxon>
        <taxon>Thermoanaerobacterales</taxon>
        <taxon>Thermoanaerobacteraceae</taxon>
        <taxon>Thermacetogenium</taxon>
    </lineage>
</organism>
<dbReference type="PATRIC" id="fig|85874.4.peg.861"/>
<evidence type="ECO:0000256" key="7">
    <source>
        <dbReference type="RuleBase" id="RU003792"/>
    </source>
</evidence>
<comment type="caution">
    <text evidence="9">The sequence shown here is derived from an EMBL/GenBank/DDBJ whole genome shotgun (WGS) entry which is preliminary data.</text>
</comment>
<dbReference type="SUPFAM" id="SSF55120">
    <property type="entry name" value="Pseudouridine synthase"/>
    <property type="match status" value="1"/>
</dbReference>
<dbReference type="PANTHER" id="PTHR11142:SF0">
    <property type="entry name" value="TRNA PSEUDOURIDINE SYNTHASE-LIKE 1"/>
    <property type="match status" value="1"/>
</dbReference>
<comment type="catalytic activity">
    <reaction evidence="4 7">
        <text>uridine(38/39/40) in tRNA = pseudouridine(38/39/40) in tRNA</text>
        <dbReference type="Rhea" id="RHEA:22376"/>
        <dbReference type="Rhea" id="RHEA-COMP:10085"/>
        <dbReference type="Rhea" id="RHEA-COMP:10087"/>
        <dbReference type="ChEBI" id="CHEBI:65314"/>
        <dbReference type="ChEBI" id="CHEBI:65315"/>
        <dbReference type="EC" id="5.4.99.12"/>
    </reaction>
</comment>
<dbReference type="HAMAP" id="MF_00171">
    <property type="entry name" value="TruA"/>
    <property type="match status" value="1"/>
</dbReference>
<proteinExistence type="inferred from homology"/>
<dbReference type="CDD" id="cd02570">
    <property type="entry name" value="PseudoU_synth_EcTruA"/>
    <property type="match status" value="1"/>
</dbReference>
<dbReference type="InterPro" id="IPR020094">
    <property type="entry name" value="TruA/RsuA/RluB/E/F_N"/>
</dbReference>
<comment type="function">
    <text evidence="4">Formation of pseudouridine at positions 38, 39 and 40 in the anticodon stem and loop of transfer RNAs.</text>
</comment>
<evidence type="ECO:0000256" key="4">
    <source>
        <dbReference type="HAMAP-Rule" id="MF_00171"/>
    </source>
</evidence>
<feature type="domain" description="Pseudouridine synthase I TruA alpha/beta" evidence="8">
    <location>
        <begin position="8"/>
        <end position="105"/>
    </location>
</feature>
<protein>
    <recommendedName>
        <fullName evidence="4">tRNA pseudouridine synthase A</fullName>
        <ecNumber evidence="4">5.4.99.12</ecNumber>
    </recommendedName>
    <alternativeName>
        <fullName evidence="4">tRNA pseudouridine(38-40) synthase</fullName>
    </alternativeName>
    <alternativeName>
        <fullName evidence="4">tRNA pseudouridylate synthase I</fullName>
    </alternativeName>
    <alternativeName>
        <fullName evidence="4">tRNA-uridine isomerase I</fullName>
    </alternativeName>
</protein>
<evidence type="ECO:0000259" key="8">
    <source>
        <dbReference type="Pfam" id="PF01416"/>
    </source>
</evidence>
<accession>A0A117LBQ7</accession>
<dbReference type="Gene3D" id="3.30.70.660">
    <property type="entry name" value="Pseudouridine synthase I, catalytic domain, C-terminal subdomain"/>
    <property type="match status" value="1"/>
</dbReference>
<dbReference type="InterPro" id="IPR020097">
    <property type="entry name" value="PsdUridine_synth_TruA_a/b_dom"/>
</dbReference>
<keyword evidence="2 4" id="KW-0819">tRNA processing</keyword>
<feature type="binding site" evidence="4 6">
    <location>
        <position position="112"/>
    </location>
    <ligand>
        <name>substrate</name>
    </ligand>
</feature>
<feature type="domain" description="Pseudouridine synthase I TruA alpha/beta" evidence="8">
    <location>
        <begin position="145"/>
        <end position="247"/>
    </location>
</feature>
<dbReference type="InterPro" id="IPR020095">
    <property type="entry name" value="PsdUridine_synth_TruA_C"/>
</dbReference>
<dbReference type="InterPro" id="IPR020103">
    <property type="entry name" value="PsdUridine_synth_cat_dom_sf"/>
</dbReference>
<comment type="caution">
    <text evidence="4">Lacks conserved residue(s) required for the propagation of feature annotation.</text>
</comment>
<reference evidence="10" key="1">
    <citation type="journal article" date="2015" name="MBio">
        <title>Genome-Resolved Metagenomic Analysis Reveals Roles for Candidate Phyla and Other Microbial Community Members in Biogeochemical Transformations in Oil Reservoirs.</title>
        <authorList>
            <person name="Hu P."/>
            <person name="Tom L."/>
            <person name="Singh A."/>
            <person name="Thomas B.C."/>
            <person name="Baker B.J."/>
            <person name="Piceno Y.M."/>
            <person name="Andersen G.L."/>
            <person name="Banfield J.F."/>
        </authorList>
    </citation>
    <scope>NUCLEOTIDE SEQUENCE [LARGE SCALE GENOMIC DNA]</scope>
</reference>
<evidence type="ECO:0000256" key="3">
    <source>
        <dbReference type="ARBA" id="ARBA00023235"/>
    </source>
</evidence>
<evidence type="ECO:0000256" key="6">
    <source>
        <dbReference type="PIRSR" id="PIRSR001430-2"/>
    </source>
</evidence>
<dbReference type="Gene3D" id="3.30.70.580">
    <property type="entry name" value="Pseudouridine synthase I, catalytic domain, N-terminal subdomain"/>
    <property type="match status" value="1"/>
</dbReference>
<dbReference type="GO" id="GO:0160147">
    <property type="term" value="F:tRNA pseudouridine(38-40) synthase activity"/>
    <property type="evidence" value="ECO:0007669"/>
    <property type="project" value="UniProtKB-EC"/>
</dbReference>
<dbReference type="InterPro" id="IPR001406">
    <property type="entry name" value="PsdUridine_synth_TruA"/>
</dbReference>
<dbReference type="PIRSF" id="PIRSF001430">
    <property type="entry name" value="tRNA_psdUrid_synth"/>
    <property type="match status" value="1"/>
</dbReference>
<feature type="active site" description="Nucleophile" evidence="4 5">
    <location>
        <position position="54"/>
    </location>
</feature>
<dbReference type="GO" id="GO:0003723">
    <property type="term" value="F:RNA binding"/>
    <property type="evidence" value="ECO:0007669"/>
    <property type="project" value="InterPro"/>
</dbReference>
<dbReference type="Proteomes" id="UP000053326">
    <property type="component" value="Unassembled WGS sequence"/>
</dbReference>
<dbReference type="AlphaFoldDB" id="A0A117LBQ7"/>
<dbReference type="PANTHER" id="PTHR11142">
    <property type="entry name" value="PSEUDOURIDYLATE SYNTHASE"/>
    <property type="match status" value="1"/>
</dbReference>
<evidence type="ECO:0000256" key="2">
    <source>
        <dbReference type="ARBA" id="ARBA00022694"/>
    </source>
</evidence>
<keyword evidence="3 4" id="KW-0413">Isomerase</keyword>
<gene>
    <name evidence="4" type="primary">truA</name>
    <name evidence="9" type="ORF">XD66_0062</name>
</gene>
<dbReference type="GO" id="GO:0031119">
    <property type="term" value="P:tRNA pseudouridine synthesis"/>
    <property type="evidence" value="ECO:0007669"/>
    <property type="project" value="UniProtKB-UniRule"/>
</dbReference>
<evidence type="ECO:0000256" key="5">
    <source>
        <dbReference type="PIRSR" id="PIRSR001430-1"/>
    </source>
</evidence>
<name>A0A117LBQ7_9THEO</name>
<dbReference type="NCBIfam" id="TIGR00071">
    <property type="entry name" value="hisT_truA"/>
    <property type="match status" value="1"/>
</dbReference>